<dbReference type="PANTHER" id="PTHR43394:SF1">
    <property type="entry name" value="ATP-BINDING CASSETTE SUB-FAMILY B MEMBER 10, MITOCHONDRIAL"/>
    <property type="match status" value="1"/>
</dbReference>
<evidence type="ECO:0000256" key="8">
    <source>
        <dbReference type="SAM" id="Phobius"/>
    </source>
</evidence>
<feature type="transmembrane region" description="Helical" evidence="8">
    <location>
        <begin position="155"/>
        <end position="173"/>
    </location>
</feature>
<dbReference type="eggNOG" id="COG1132">
    <property type="taxonomic scope" value="Bacteria"/>
</dbReference>
<feature type="domain" description="ABC transporter" evidence="9">
    <location>
        <begin position="334"/>
        <end position="568"/>
    </location>
</feature>
<dbReference type="Proteomes" id="UP000001227">
    <property type="component" value="Chromosome"/>
</dbReference>
<feature type="transmembrane region" description="Helical" evidence="8">
    <location>
        <begin position="12"/>
        <end position="32"/>
    </location>
</feature>
<keyword evidence="3 8" id="KW-0812">Transmembrane</keyword>
<dbReference type="PROSITE" id="PS50929">
    <property type="entry name" value="ABC_TM1F"/>
    <property type="match status" value="1"/>
</dbReference>
<dbReference type="SUPFAM" id="SSF90123">
    <property type="entry name" value="ABC transporter transmembrane region"/>
    <property type="match status" value="1"/>
</dbReference>
<dbReference type="Gene3D" id="1.20.1560.10">
    <property type="entry name" value="ABC transporter type 1, transmembrane domain"/>
    <property type="match status" value="1"/>
</dbReference>
<dbReference type="SUPFAM" id="SSF52540">
    <property type="entry name" value="P-loop containing nucleoside triphosphate hydrolases"/>
    <property type="match status" value="1"/>
</dbReference>
<dbReference type="RefSeq" id="WP_012473336.1">
    <property type="nucleotide sequence ID" value="NC_010830.1"/>
</dbReference>
<keyword evidence="4" id="KW-0547">Nucleotide-binding</keyword>
<dbReference type="InterPro" id="IPR027417">
    <property type="entry name" value="P-loop_NTPase"/>
</dbReference>
<keyword evidence="6 8" id="KW-1133">Transmembrane helix</keyword>
<dbReference type="OrthoDB" id="9769115at2"/>
<evidence type="ECO:0000256" key="1">
    <source>
        <dbReference type="ARBA" id="ARBA00004651"/>
    </source>
</evidence>
<evidence type="ECO:0000259" key="9">
    <source>
        <dbReference type="PROSITE" id="PS50893"/>
    </source>
</evidence>
<name>B3ETN0_AMOA5</name>
<dbReference type="Pfam" id="PF00005">
    <property type="entry name" value="ABC_tran"/>
    <property type="match status" value="1"/>
</dbReference>
<comment type="subcellular location">
    <subcellularLocation>
        <location evidence="1">Cell membrane</location>
        <topology evidence="1">Multi-pass membrane protein</topology>
    </subcellularLocation>
</comment>
<evidence type="ECO:0000313" key="12">
    <source>
        <dbReference type="Proteomes" id="UP000001227"/>
    </source>
</evidence>
<dbReference type="KEGG" id="aas:Aasi_1260"/>
<evidence type="ECO:0000256" key="7">
    <source>
        <dbReference type="ARBA" id="ARBA00023136"/>
    </source>
</evidence>
<dbReference type="Pfam" id="PF00664">
    <property type="entry name" value="ABC_membrane"/>
    <property type="match status" value="1"/>
</dbReference>
<keyword evidence="5" id="KW-0067">ATP-binding</keyword>
<dbReference type="HOGENOM" id="CLU_000604_84_3_10"/>
<evidence type="ECO:0000313" key="11">
    <source>
        <dbReference type="EMBL" id="ACE06582.1"/>
    </source>
</evidence>
<protein>
    <recommendedName>
        <fullName evidence="13">ABC transporter related</fullName>
    </recommendedName>
</protein>
<dbReference type="FunFam" id="3.40.50.300:FF:000287">
    <property type="entry name" value="Multidrug ABC transporter ATP-binding protein"/>
    <property type="match status" value="1"/>
</dbReference>
<evidence type="ECO:0000256" key="2">
    <source>
        <dbReference type="ARBA" id="ARBA00022448"/>
    </source>
</evidence>
<dbReference type="AlphaFoldDB" id="B3ETN0"/>
<dbReference type="InterPro" id="IPR039421">
    <property type="entry name" value="Type_1_exporter"/>
</dbReference>
<dbReference type="InterPro" id="IPR036640">
    <property type="entry name" value="ABC1_TM_sf"/>
</dbReference>
<keyword evidence="12" id="KW-1185">Reference proteome</keyword>
<proteinExistence type="predicted"/>
<feature type="transmembrane region" description="Helical" evidence="8">
    <location>
        <begin position="241"/>
        <end position="262"/>
    </location>
</feature>
<dbReference type="PANTHER" id="PTHR43394">
    <property type="entry name" value="ATP-DEPENDENT PERMEASE MDL1, MITOCHONDRIAL"/>
    <property type="match status" value="1"/>
</dbReference>
<reference evidence="11 12" key="1">
    <citation type="journal article" date="2010" name="J. Bacteriol.">
        <title>The genome of the amoeba symbiont 'Candidatus Amoebophilus asiaticus' reveals common mechanisms for host cell interaction among amoeba-associated bacteria.</title>
        <authorList>
            <person name="Schmitz-Esser S."/>
            <person name="Tischler P."/>
            <person name="Arnold R."/>
            <person name="Montanaro J."/>
            <person name="Wagner M."/>
            <person name="Rattei T."/>
            <person name="Horn M."/>
        </authorList>
    </citation>
    <scope>NUCLEOTIDE SEQUENCE [LARGE SCALE GENOMIC DNA]</scope>
    <source>
        <strain evidence="11 12">5a2</strain>
    </source>
</reference>
<dbReference type="GO" id="GO:0005886">
    <property type="term" value="C:plasma membrane"/>
    <property type="evidence" value="ECO:0007669"/>
    <property type="project" value="UniProtKB-SubCell"/>
</dbReference>
<dbReference type="InterPro" id="IPR003439">
    <property type="entry name" value="ABC_transporter-like_ATP-bd"/>
</dbReference>
<dbReference type="PROSITE" id="PS00211">
    <property type="entry name" value="ABC_TRANSPORTER_1"/>
    <property type="match status" value="1"/>
</dbReference>
<accession>B3ETN0</accession>
<evidence type="ECO:0000256" key="4">
    <source>
        <dbReference type="ARBA" id="ARBA00022741"/>
    </source>
</evidence>
<feature type="transmembrane region" description="Helical" evidence="8">
    <location>
        <begin position="53"/>
        <end position="74"/>
    </location>
</feature>
<feature type="transmembrane region" description="Helical" evidence="8">
    <location>
        <begin position="127"/>
        <end position="149"/>
    </location>
</feature>
<dbReference type="InterPro" id="IPR011527">
    <property type="entry name" value="ABC1_TM_dom"/>
</dbReference>
<evidence type="ECO:0000256" key="3">
    <source>
        <dbReference type="ARBA" id="ARBA00022692"/>
    </source>
</evidence>
<dbReference type="SMART" id="SM00382">
    <property type="entry name" value="AAA"/>
    <property type="match status" value="1"/>
</dbReference>
<evidence type="ECO:0008006" key="13">
    <source>
        <dbReference type="Google" id="ProtNLM"/>
    </source>
</evidence>
<dbReference type="GO" id="GO:0016887">
    <property type="term" value="F:ATP hydrolysis activity"/>
    <property type="evidence" value="ECO:0007669"/>
    <property type="project" value="InterPro"/>
</dbReference>
<organism evidence="11 12">
    <name type="scientific">Amoebophilus asiaticus (strain 5a2)</name>
    <dbReference type="NCBI Taxonomy" id="452471"/>
    <lineage>
        <taxon>Bacteria</taxon>
        <taxon>Pseudomonadati</taxon>
        <taxon>Bacteroidota</taxon>
        <taxon>Cytophagia</taxon>
        <taxon>Cytophagales</taxon>
        <taxon>Amoebophilaceae</taxon>
        <taxon>Candidatus Amoebophilus</taxon>
    </lineage>
</organism>
<dbReference type="GO" id="GO:0015421">
    <property type="term" value="F:ABC-type oligopeptide transporter activity"/>
    <property type="evidence" value="ECO:0007669"/>
    <property type="project" value="TreeGrafter"/>
</dbReference>
<dbReference type="STRING" id="452471.Aasi_1260"/>
<dbReference type="PROSITE" id="PS50893">
    <property type="entry name" value="ABC_TRANSPORTER_2"/>
    <property type="match status" value="1"/>
</dbReference>
<sequence>MNISSFIIKAAYPYRIYILGNLLVIIIAAIDANLRPYVIKLLIDSVASSNIRGIIDIGVIYALLQLIIVALWSFSDWCLIKYIPPFRAFIILLLTERINNFSYSFFQNNLTGSITAKMNDVANLVPTIVSTIMYQFILFALSMIVSLILLARIHLILGLGVVAWSFLFLWRTYNSLQKANHLTANYAESRARISGYISDFITNILNVRCFAHEDYEKNKLHTITSDFVDKAKKQGNFFMRFYAIQGGLVSIYTIAFLAGLIYLRFINFITPGDIALVFILNFRIVDKLYELSNHLRDFATNWGVVKQALKFFDQPIEIKDTVRPEQITIKQGKIEFKKVYFHYKDGGSLFKNLNLTINAGQKVGLVGYSGSGKSTLISLILRLYEVISGCIKVDDYDIQNFTQTSLRSQISFIPQSPTMFYRTIKENISYGKLDATDEEIIDAAKKAYAHEFILQLPEKYNSLVGERGIKLSGGQLQRIAIARVILKNAKILILDESTSQLDSITEYKIQNSLKDLMQGRTTIAIAHRLSTLSYMDRILVFDQGRIIQDGTHYELIKQEGLYKMLWKKQINGFIPQNKQEIL</sequence>
<keyword evidence="2" id="KW-0813">Transport</keyword>
<evidence type="ECO:0000256" key="6">
    <source>
        <dbReference type="ARBA" id="ARBA00022989"/>
    </source>
</evidence>
<dbReference type="InterPro" id="IPR017871">
    <property type="entry name" value="ABC_transporter-like_CS"/>
</dbReference>
<keyword evidence="7 8" id="KW-0472">Membrane</keyword>
<feature type="domain" description="ABC transmembrane type-1" evidence="10">
    <location>
        <begin position="18"/>
        <end position="300"/>
    </location>
</feature>
<gene>
    <name evidence="11" type="ordered locus">Aasi_1260</name>
</gene>
<dbReference type="GO" id="GO:0005524">
    <property type="term" value="F:ATP binding"/>
    <property type="evidence" value="ECO:0007669"/>
    <property type="project" value="UniProtKB-KW"/>
</dbReference>
<evidence type="ECO:0000256" key="5">
    <source>
        <dbReference type="ARBA" id="ARBA00022840"/>
    </source>
</evidence>
<dbReference type="InterPro" id="IPR003593">
    <property type="entry name" value="AAA+_ATPase"/>
</dbReference>
<dbReference type="EMBL" id="CP001102">
    <property type="protein sequence ID" value="ACE06582.1"/>
    <property type="molecule type" value="Genomic_DNA"/>
</dbReference>
<dbReference type="Gene3D" id="3.40.50.300">
    <property type="entry name" value="P-loop containing nucleotide triphosphate hydrolases"/>
    <property type="match status" value="1"/>
</dbReference>
<evidence type="ECO:0000259" key="10">
    <source>
        <dbReference type="PROSITE" id="PS50929"/>
    </source>
</evidence>